<keyword evidence="1" id="KW-0805">Transcription regulation</keyword>
<reference evidence="5 6" key="1">
    <citation type="submission" date="2018-03" db="EMBL/GenBank/DDBJ databases">
        <title>Genomic Encyclopedia of Archaeal and Bacterial Type Strains, Phase II (KMG-II): from individual species to whole genera.</title>
        <authorList>
            <person name="Goeker M."/>
        </authorList>
    </citation>
    <scope>NUCLEOTIDE SEQUENCE [LARGE SCALE GENOMIC DNA]</scope>
    <source>
        <strain evidence="5 6">DSM 45601</strain>
    </source>
</reference>
<dbReference type="Proteomes" id="UP000237846">
    <property type="component" value="Unassembled WGS sequence"/>
</dbReference>
<dbReference type="Pfam" id="PF01022">
    <property type="entry name" value="HTH_5"/>
    <property type="match status" value="1"/>
</dbReference>
<evidence type="ECO:0000256" key="1">
    <source>
        <dbReference type="ARBA" id="ARBA00023015"/>
    </source>
</evidence>
<dbReference type="AlphaFoldDB" id="A0A2T0QAU0"/>
<dbReference type="RefSeq" id="WP_106243191.1">
    <property type="nucleotide sequence ID" value="NZ_PVZC01000002.1"/>
</dbReference>
<dbReference type="InterPro" id="IPR036388">
    <property type="entry name" value="WH-like_DNA-bd_sf"/>
</dbReference>
<dbReference type="NCBIfam" id="NF033788">
    <property type="entry name" value="HTH_metalloreg"/>
    <property type="match status" value="1"/>
</dbReference>
<evidence type="ECO:0000259" key="4">
    <source>
        <dbReference type="PROSITE" id="PS50987"/>
    </source>
</evidence>
<dbReference type="PANTHER" id="PTHR33154:SF33">
    <property type="entry name" value="TRANSCRIPTIONAL REPRESSOR SDPR"/>
    <property type="match status" value="1"/>
</dbReference>
<evidence type="ECO:0000256" key="2">
    <source>
        <dbReference type="ARBA" id="ARBA00023125"/>
    </source>
</evidence>
<gene>
    <name evidence="5" type="ORF">CLV72_102563</name>
</gene>
<dbReference type="InterPro" id="IPR051081">
    <property type="entry name" value="HTH_MetalResp_TranReg"/>
</dbReference>
<organism evidence="5 6">
    <name type="scientific">Allonocardiopsis opalescens</name>
    <dbReference type="NCBI Taxonomy" id="1144618"/>
    <lineage>
        <taxon>Bacteria</taxon>
        <taxon>Bacillati</taxon>
        <taxon>Actinomycetota</taxon>
        <taxon>Actinomycetes</taxon>
        <taxon>Streptosporangiales</taxon>
        <taxon>Allonocardiopsis</taxon>
    </lineage>
</organism>
<dbReference type="InterPro" id="IPR036390">
    <property type="entry name" value="WH_DNA-bd_sf"/>
</dbReference>
<proteinExistence type="predicted"/>
<evidence type="ECO:0000313" key="5">
    <source>
        <dbReference type="EMBL" id="PRY00930.1"/>
    </source>
</evidence>
<keyword evidence="6" id="KW-1185">Reference proteome</keyword>
<evidence type="ECO:0000256" key="3">
    <source>
        <dbReference type="ARBA" id="ARBA00023163"/>
    </source>
</evidence>
<dbReference type="OrthoDB" id="3630048at2"/>
<sequence>MPPAPAGAPVAVFAALADPTRWQLLDLLAEADRSASALSRAVPVSRSAVLKHLAVLERAELVGRHRSGREVRFSVRPERLAATARWIEATAAAWDTRLAALRELAEGRSAPGNAG</sequence>
<evidence type="ECO:0000313" key="6">
    <source>
        <dbReference type="Proteomes" id="UP000237846"/>
    </source>
</evidence>
<dbReference type="SUPFAM" id="SSF46785">
    <property type="entry name" value="Winged helix' DNA-binding domain"/>
    <property type="match status" value="1"/>
</dbReference>
<dbReference type="PROSITE" id="PS50987">
    <property type="entry name" value="HTH_ARSR_2"/>
    <property type="match status" value="1"/>
</dbReference>
<feature type="domain" description="HTH arsR-type" evidence="4">
    <location>
        <begin position="1"/>
        <end position="95"/>
    </location>
</feature>
<dbReference type="Gene3D" id="1.10.10.10">
    <property type="entry name" value="Winged helix-like DNA-binding domain superfamily/Winged helix DNA-binding domain"/>
    <property type="match status" value="1"/>
</dbReference>
<dbReference type="CDD" id="cd00090">
    <property type="entry name" value="HTH_ARSR"/>
    <property type="match status" value="1"/>
</dbReference>
<dbReference type="EMBL" id="PVZC01000002">
    <property type="protein sequence ID" value="PRY00930.1"/>
    <property type="molecule type" value="Genomic_DNA"/>
</dbReference>
<comment type="caution">
    <text evidence="5">The sequence shown here is derived from an EMBL/GenBank/DDBJ whole genome shotgun (WGS) entry which is preliminary data.</text>
</comment>
<dbReference type="GO" id="GO:0003700">
    <property type="term" value="F:DNA-binding transcription factor activity"/>
    <property type="evidence" value="ECO:0007669"/>
    <property type="project" value="InterPro"/>
</dbReference>
<dbReference type="PANTHER" id="PTHR33154">
    <property type="entry name" value="TRANSCRIPTIONAL REGULATOR, ARSR FAMILY"/>
    <property type="match status" value="1"/>
</dbReference>
<keyword evidence="3" id="KW-0804">Transcription</keyword>
<dbReference type="SMART" id="SM00418">
    <property type="entry name" value="HTH_ARSR"/>
    <property type="match status" value="1"/>
</dbReference>
<dbReference type="GO" id="GO:0003677">
    <property type="term" value="F:DNA binding"/>
    <property type="evidence" value="ECO:0007669"/>
    <property type="project" value="UniProtKB-KW"/>
</dbReference>
<name>A0A2T0QAU0_9ACTN</name>
<dbReference type="InterPro" id="IPR011991">
    <property type="entry name" value="ArsR-like_HTH"/>
</dbReference>
<dbReference type="PRINTS" id="PR00778">
    <property type="entry name" value="HTHARSR"/>
</dbReference>
<protein>
    <submittedName>
        <fullName evidence="5">ArsR family transcriptional regulator</fullName>
    </submittedName>
</protein>
<accession>A0A2T0QAU0</accession>
<dbReference type="InterPro" id="IPR001845">
    <property type="entry name" value="HTH_ArsR_DNA-bd_dom"/>
</dbReference>
<keyword evidence="2" id="KW-0238">DNA-binding</keyword>